<accession>A0A931AHM8</accession>
<gene>
    <name evidence="2" type="ORF">ITP53_27000</name>
</gene>
<dbReference type="RefSeq" id="WP_195898255.1">
    <property type="nucleotide sequence ID" value="NZ_JADOGI010000088.1"/>
</dbReference>
<comment type="caution">
    <text evidence="2">The sequence shown here is derived from an EMBL/GenBank/DDBJ whole genome shotgun (WGS) entry which is preliminary data.</text>
</comment>
<sequence>MVIADPGGGEALAGRDGDEVVVEGIGDHGGGEAIVGWDEVVAEAIGDPDGGEVVVEVPGPLTVDAEWGERLPTGRRELRLRIRYDGAEPAPGTVRVSRSVPAAEPWWLIPGLFYGENRPAACERVFPRFETGADRPDEMVSARWGFRADRAATPAVMVWGDLRAARRPARVRAAAGARAAEGAARARRRRHPGHRLHQDLPGRPRASALGRNGERGRAAKAWGGAVTAWFSHVGAPSLGMVRVFGPGGDNQAGRSGPTAGLAGCEACGGHVRPVAHLRACVGCRR</sequence>
<protein>
    <submittedName>
        <fullName evidence="2">Uncharacterized protein</fullName>
    </submittedName>
</protein>
<dbReference type="AlphaFoldDB" id="A0A931AHM8"/>
<evidence type="ECO:0000313" key="2">
    <source>
        <dbReference type="EMBL" id="MBF8189317.1"/>
    </source>
</evidence>
<feature type="compositionally biased region" description="Basic residues" evidence="1">
    <location>
        <begin position="185"/>
        <end position="195"/>
    </location>
</feature>
<keyword evidence="3" id="KW-1185">Reference proteome</keyword>
<organism evidence="2 3">
    <name type="scientific">Nonomuraea cypriaca</name>
    <dbReference type="NCBI Taxonomy" id="1187855"/>
    <lineage>
        <taxon>Bacteria</taxon>
        <taxon>Bacillati</taxon>
        <taxon>Actinomycetota</taxon>
        <taxon>Actinomycetes</taxon>
        <taxon>Streptosporangiales</taxon>
        <taxon>Streptosporangiaceae</taxon>
        <taxon>Nonomuraea</taxon>
    </lineage>
</organism>
<evidence type="ECO:0000256" key="1">
    <source>
        <dbReference type="SAM" id="MobiDB-lite"/>
    </source>
</evidence>
<name>A0A931AHM8_9ACTN</name>
<evidence type="ECO:0000313" key="3">
    <source>
        <dbReference type="Proteomes" id="UP000605361"/>
    </source>
</evidence>
<feature type="region of interest" description="Disordered" evidence="1">
    <location>
        <begin position="179"/>
        <end position="215"/>
    </location>
</feature>
<proteinExistence type="predicted"/>
<reference evidence="2" key="1">
    <citation type="submission" date="2020-11" db="EMBL/GenBank/DDBJ databases">
        <title>Whole-genome analyses of Nonomuraea sp. K274.</title>
        <authorList>
            <person name="Veyisoglu A."/>
        </authorList>
    </citation>
    <scope>NUCLEOTIDE SEQUENCE</scope>
    <source>
        <strain evidence="2">K274</strain>
    </source>
</reference>
<dbReference type="EMBL" id="JADOGI010000088">
    <property type="protein sequence ID" value="MBF8189317.1"/>
    <property type="molecule type" value="Genomic_DNA"/>
</dbReference>
<dbReference type="Proteomes" id="UP000605361">
    <property type="component" value="Unassembled WGS sequence"/>
</dbReference>